<dbReference type="EMBL" id="VWRR01000014">
    <property type="protein sequence ID" value="KAF6001408.1"/>
    <property type="molecule type" value="Genomic_DNA"/>
</dbReference>
<keyword evidence="2" id="KW-0472">Membrane</keyword>
<evidence type="ECO:0000313" key="4">
    <source>
        <dbReference type="Proteomes" id="UP000530660"/>
    </source>
</evidence>
<reference evidence="3 4" key="1">
    <citation type="journal article" date="2020" name="J. Phycol.">
        <title>Comparative genome analysis reveals Cyanidiococcus gen. nov., a new extremophilic red algal genus sister to Cyanidioschyzon (Cyanidioschyzonaceae, Rhodophyta).</title>
        <authorList>
            <person name="Liu S.-L."/>
            <person name="Chiang Y.-R."/>
            <person name="Yoon H.S."/>
            <person name="Fu H.-Y."/>
        </authorList>
    </citation>
    <scope>NUCLEOTIDE SEQUENCE [LARGE SCALE GENOMIC DNA]</scope>
    <source>
        <strain evidence="3 4">THAL066</strain>
    </source>
</reference>
<accession>A0A7J7IEG4</accession>
<keyword evidence="4" id="KW-1185">Reference proteome</keyword>
<dbReference type="AlphaFoldDB" id="A0A7J7IEG4"/>
<evidence type="ECO:0000256" key="2">
    <source>
        <dbReference type="SAM" id="Phobius"/>
    </source>
</evidence>
<sequence>MATTGWTSFRRTWLKTEVMPLLGAVGLGVVVAVYHFSRKVLNSPNITFNRQDRSFGGAARYNQLDQTKVERDQHGLMSFAIDKSESIFHDDRRIYLAKRLPNPSYSPSLPTETTIKAGVSPENSGEPGPLGEQPE</sequence>
<keyword evidence="2" id="KW-1133">Transmembrane helix</keyword>
<keyword evidence="2" id="KW-0812">Transmembrane</keyword>
<evidence type="ECO:0000256" key="1">
    <source>
        <dbReference type="SAM" id="MobiDB-lite"/>
    </source>
</evidence>
<feature type="transmembrane region" description="Helical" evidence="2">
    <location>
        <begin position="18"/>
        <end position="36"/>
    </location>
</feature>
<name>A0A7J7IEG4_9RHOD</name>
<dbReference type="Proteomes" id="UP000530660">
    <property type="component" value="Unassembled WGS sequence"/>
</dbReference>
<dbReference type="InterPro" id="IPR010530">
    <property type="entry name" value="B12D"/>
</dbReference>
<organism evidence="3 4">
    <name type="scientific">Cyanidiococcus yangmingshanensis</name>
    <dbReference type="NCBI Taxonomy" id="2690220"/>
    <lineage>
        <taxon>Eukaryota</taxon>
        <taxon>Rhodophyta</taxon>
        <taxon>Bangiophyceae</taxon>
        <taxon>Cyanidiales</taxon>
        <taxon>Cyanidiaceae</taxon>
        <taxon>Cyanidiococcus</taxon>
    </lineage>
</organism>
<feature type="compositionally biased region" description="Polar residues" evidence="1">
    <location>
        <begin position="103"/>
        <end position="114"/>
    </location>
</feature>
<dbReference type="OrthoDB" id="447173at2759"/>
<evidence type="ECO:0000313" key="3">
    <source>
        <dbReference type="EMBL" id="KAF6001408.1"/>
    </source>
</evidence>
<dbReference type="Pfam" id="PF06522">
    <property type="entry name" value="B12D"/>
    <property type="match status" value="1"/>
</dbReference>
<comment type="caution">
    <text evidence="3">The sequence shown here is derived from an EMBL/GenBank/DDBJ whole genome shotgun (WGS) entry which is preliminary data.</text>
</comment>
<gene>
    <name evidence="3" type="ORF">F1559_000556</name>
</gene>
<proteinExistence type="predicted"/>
<protein>
    <submittedName>
        <fullName evidence="3">Uncharacterized protein</fullName>
    </submittedName>
</protein>
<feature type="region of interest" description="Disordered" evidence="1">
    <location>
        <begin position="100"/>
        <end position="135"/>
    </location>
</feature>